<evidence type="ECO:0000256" key="1">
    <source>
        <dbReference type="SAM" id="MobiDB-lite"/>
    </source>
</evidence>
<feature type="non-terminal residue" evidence="2">
    <location>
        <position position="1"/>
    </location>
</feature>
<organism evidence="2">
    <name type="scientific">Lepeophtheirus salmonis</name>
    <name type="common">Salmon louse</name>
    <name type="synonym">Caligus salmonis</name>
    <dbReference type="NCBI Taxonomy" id="72036"/>
    <lineage>
        <taxon>Eukaryota</taxon>
        <taxon>Metazoa</taxon>
        <taxon>Ecdysozoa</taxon>
        <taxon>Arthropoda</taxon>
        <taxon>Crustacea</taxon>
        <taxon>Multicrustacea</taxon>
        <taxon>Hexanauplia</taxon>
        <taxon>Copepoda</taxon>
        <taxon>Siphonostomatoida</taxon>
        <taxon>Caligidae</taxon>
        <taxon>Lepeophtheirus</taxon>
    </lineage>
</organism>
<sequence>RKEINKPSLPKIEFPSLYDNNDDSPFIPSKNKVGKG</sequence>
<name>A0A0K2UCZ6_LEPSM</name>
<proteinExistence type="predicted"/>
<feature type="region of interest" description="Disordered" evidence="1">
    <location>
        <begin position="1"/>
        <end position="36"/>
    </location>
</feature>
<accession>A0A0K2UCZ6</accession>
<protein>
    <submittedName>
        <fullName evidence="2">Uncharacterized protein</fullName>
    </submittedName>
</protein>
<evidence type="ECO:0000313" key="2">
    <source>
        <dbReference type="EMBL" id="CDW36124.1"/>
    </source>
</evidence>
<reference evidence="2" key="1">
    <citation type="submission" date="2014-05" db="EMBL/GenBank/DDBJ databases">
        <authorList>
            <person name="Chronopoulou M."/>
        </authorList>
    </citation>
    <scope>NUCLEOTIDE SEQUENCE</scope>
    <source>
        <tissue evidence="2">Whole organism</tissue>
    </source>
</reference>
<dbReference type="EMBL" id="HACA01018763">
    <property type="protein sequence ID" value="CDW36124.1"/>
    <property type="molecule type" value="Transcribed_RNA"/>
</dbReference>
<dbReference type="AlphaFoldDB" id="A0A0K2UCZ6"/>